<dbReference type="SUPFAM" id="SSF56601">
    <property type="entry name" value="beta-lactamase/transpeptidase-like"/>
    <property type="match status" value="1"/>
</dbReference>
<keyword evidence="4" id="KW-0645">Protease</keyword>
<keyword evidence="2 4" id="KW-0378">Hydrolase</keyword>
<evidence type="ECO:0000256" key="1">
    <source>
        <dbReference type="ARBA" id="ARBA00006096"/>
    </source>
</evidence>
<evidence type="ECO:0000256" key="3">
    <source>
        <dbReference type="SAM" id="SignalP"/>
    </source>
</evidence>
<dbReference type="AlphaFoldDB" id="A0AA95NFH0"/>
<dbReference type="InterPro" id="IPR000667">
    <property type="entry name" value="Peptidase_S13"/>
</dbReference>
<dbReference type="PANTHER" id="PTHR30023">
    <property type="entry name" value="D-ALANYL-D-ALANINE CARBOXYPEPTIDASE"/>
    <property type="match status" value="1"/>
</dbReference>
<keyword evidence="5" id="KW-1185">Reference proteome</keyword>
<proteinExistence type="inferred from homology"/>
<dbReference type="GO" id="GO:0006508">
    <property type="term" value="P:proteolysis"/>
    <property type="evidence" value="ECO:0007669"/>
    <property type="project" value="InterPro"/>
</dbReference>
<dbReference type="Gene3D" id="3.50.80.20">
    <property type="entry name" value="D-Ala-D-Ala carboxypeptidase C, peptidase S13"/>
    <property type="match status" value="1"/>
</dbReference>
<dbReference type="GO" id="GO:0009002">
    <property type="term" value="F:serine-type D-Ala-D-Ala carboxypeptidase activity"/>
    <property type="evidence" value="ECO:0007669"/>
    <property type="project" value="UniProtKB-EC"/>
</dbReference>
<dbReference type="Gene3D" id="3.40.710.10">
    <property type="entry name" value="DD-peptidase/beta-lactamase superfamily"/>
    <property type="match status" value="1"/>
</dbReference>
<feature type="chain" id="PRO_5041636703" evidence="3">
    <location>
        <begin position="27"/>
        <end position="488"/>
    </location>
</feature>
<dbReference type="NCBIfam" id="TIGR00666">
    <property type="entry name" value="PBP4"/>
    <property type="match status" value="1"/>
</dbReference>
<feature type="signal peptide" evidence="3">
    <location>
        <begin position="1"/>
        <end position="26"/>
    </location>
</feature>
<sequence length="488" mass="52311">MHHPLRTGLAAWLLAGAVAGAPAATAAPWPAELEPVQQALAQAKLPPESLGIWIHAIRPTGAQFEWQARQAMNPASLAKLATTWAALEQLGPAWTWRTPVWLNGRLQPDSGVLEGDLVIKGTGDPKLVLERLWLLLRQVQALGVREIRGHIVLDRSAFAPYAGSPADFDGEPWRPGNVQPDALLLNYKALTYSFRPDPERRVAWVSTDVPPLDGGAALSQLPLSGGACEDWRGALKAQWSDSKRPRFGGSYPAACGELRWPVADPDPRTFNARLLAAMWRELGGKLGGEVLEGKAPATPPSFEFASPPLAEVVRDINKFSANLMAEQLLLSLARPVDGAPVTLELARQQLRDWLAQRLGDGDFLLSNGSGLSRDSRLSAAQLGGLLLQIWASPSMPEMLASLPLAGQDGTLARGDAKRFGAAQGRAHLKTGSLRDVTALAGYVLSVSGQRYAFVAIVNHGRALAARPALDALLRWTAQDMPGAARTAP</sequence>
<organism evidence="4 5">
    <name type="scientific">Paucibacter sediminis</name>
    <dbReference type="NCBI Taxonomy" id="3019553"/>
    <lineage>
        <taxon>Bacteria</taxon>
        <taxon>Pseudomonadati</taxon>
        <taxon>Pseudomonadota</taxon>
        <taxon>Betaproteobacteria</taxon>
        <taxon>Burkholderiales</taxon>
        <taxon>Sphaerotilaceae</taxon>
        <taxon>Roseateles</taxon>
    </lineage>
</organism>
<dbReference type="PRINTS" id="PR00922">
    <property type="entry name" value="DADACBPTASE3"/>
</dbReference>
<evidence type="ECO:0000313" key="5">
    <source>
        <dbReference type="Proteomes" id="UP001177769"/>
    </source>
</evidence>
<evidence type="ECO:0000256" key="2">
    <source>
        <dbReference type="ARBA" id="ARBA00022801"/>
    </source>
</evidence>
<reference evidence="4" key="1">
    <citation type="submission" date="2023-01" db="EMBL/GenBank/DDBJ databases">
        <title>Whole genome sequence of Paucibacter sp. S2-9 isolated from pond sediment.</title>
        <authorList>
            <person name="Jung J.Y."/>
        </authorList>
    </citation>
    <scope>NUCLEOTIDE SEQUENCE</scope>
    <source>
        <strain evidence="4">S2-9</strain>
    </source>
</reference>
<accession>A0AA95NFH0</accession>
<dbReference type="RefSeq" id="WP_285235190.1">
    <property type="nucleotide sequence ID" value="NZ_CP116346.1"/>
</dbReference>
<dbReference type="EMBL" id="CP116346">
    <property type="protein sequence ID" value="WIT14067.1"/>
    <property type="molecule type" value="Genomic_DNA"/>
</dbReference>
<dbReference type="KEGG" id="pais:PFX98_10710"/>
<dbReference type="InterPro" id="IPR012338">
    <property type="entry name" value="Beta-lactam/transpept-like"/>
</dbReference>
<dbReference type="GO" id="GO:0000270">
    <property type="term" value="P:peptidoglycan metabolic process"/>
    <property type="evidence" value="ECO:0007669"/>
    <property type="project" value="TreeGrafter"/>
</dbReference>
<comment type="similarity">
    <text evidence="1">Belongs to the peptidase S13 family.</text>
</comment>
<keyword evidence="3" id="KW-0732">Signal</keyword>
<dbReference type="Proteomes" id="UP001177769">
    <property type="component" value="Chromosome"/>
</dbReference>
<keyword evidence="4" id="KW-0121">Carboxypeptidase</keyword>
<evidence type="ECO:0000313" key="4">
    <source>
        <dbReference type="EMBL" id="WIT14067.1"/>
    </source>
</evidence>
<dbReference type="Pfam" id="PF02113">
    <property type="entry name" value="Peptidase_S13"/>
    <property type="match status" value="1"/>
</dbReference>
<name>A0AA95NFH0_9BURK</name>
<gene>
    <name evidence="4" type="primary">dacB</name>
    <name evidence="4" type="ORF">PFX98_10710</name>
</gene>
<dbReference type="EC" id="3.4.16.4" evidence="4"/>
<protein>
    <submittedName>
        <fullName evidence="4">D-alanyl-D-alanine carboxypeptidase/D-alanyl-D-alanine-endopeptidase</fullName>
        <ecNumber evidence="4">3.4.16.4</ecNumber>
    </submittedName>
</protein>
<dbReference type="PANTHER" id="PTHR30023:SF0">
    <property type="entry name" value="PENICILLIN-SENSITIVE CARBOXYPEPTIDASE A"/>
    <property type="match status" value="1"/>
</dbReference>